<keyword evidence="1" id="KW-1133">Transmembrane helix</keyword>
<evidence type="ECO:0000313" key="3">
    <source>
        <dbReference type="Proteomes" id="UP000660339"/>
    </source>
</evidence>
<reference evidence="2" key="1">
    <citation type="submission" date="2021-01" db="EMBL/GenBank/DDBJ databases">
        <title>Whole genome shotgun sequence of Catellatospora methionotrophica NBRC 14553.</title>
        <authorList>
            <person name="Komaki H."/>
            <person name="Tamura T."/>
        </authorList>
    </citation>
    <scope>NUCLEOTIDE SEQUENCE</scope>
    <source>
        <strain evidence="2">NBRC 14553</strain>
    </source>
</reference>
<protein>
    <submittedName>
        <fullName evidence="2">Uncharacterized protein</fullName>
    </submittedName>
</protein>
<evidence type="ECO:0000256" key="1">
    <source>
        <dbReference type="SAM" id="Phobius"/>
    </source>
</evidence>
<dbReference type="EMBL" id="BONJ01000019">
    <property type="protein sequence ID" value="GIG15023.1"/>
    <property type="molecule type" value="Genomic_DNA"/>
</dbReference>
<proteinExistence type="predicted"/>
<feature type="transmembrane region" description="Helical" evidence="1">
    <location>
        <begin position="75"/>
        <end position="96"/>
    </location>
</feature>
<dbReference type="AlphaFoldDB" id="A0A8J3L5U7"/>
<dbReference type="Proteomes" id="UP000660339">
    <property type="component" value="Unassembled WGS sequence"/>
</dbReference>
<keyword evidence="1" id="KW-0812">Transmembrane</keyword>
<evidence type="ECO:0000313" key="2">
    <source>
        <dbReference type="EMBL" id="GIG15023.1"/>
    </source>
</evidence>
<gene>
    <name evidence="2" type="ORF">Cme02nite_33550</name>
</gene>
<feature type="transmembrane region" description="Helical" evidence="1">
    <location>
        <begin position="102"/>
        <end position="123"/>
    </location>
</feature>
<keyword evidence="3" id="KW-1185">Reference proteome</keyword>
<name>A0A8J3L5U7_9ACTN</name>
<sequence length="375" mass="39122">MSDPAAAVVATRYARGTAVAACLVAGGWHVGNDLTALLTNWHAYRPGGNVVGTVVWAAYALVGVVAALRMAGRDVPAWSTAAGLGLLLVGTPAVTAMSPPDLAFSFGNWSWGTVGWFAQLLLWRRPLGHLLALLAVNGVLMILTVAATAGVQQLDVARWGMILYGTAALQVVLAFGARRLEFEATRAAAAAAERHRIAAHEAAGQLVHHSRQSRYQTSARTASELLAAVAAGSADPADPAVRRRAAIEAARLRRLLAEHDDVPQPLLHELRASADIAERRGVSIDLDAVGTVPPLPAQIRRALVDGPLHVIAAARTAARISVAAGHGRVSVGVVADADADPGVLTRAGQAVTVDCHREGDLTCLRSTWHAASTSH</sequence>
<comment type="caution">
    <text evidence="2">The sequence shown here is derived from an EMBL/GenBank/DDBJ whole genome shotgun (WGS) entry which is preliminary data.</text>
</comment>
<keyword evidence="1" id="KW-0472">Membrane</keyword>
<feature type="transmembrane region" description="Helical" evidence="1">
    <location>
        <begin position="50"/>
        <end position="68"/>
    </location>
</feature>
<accession>A0A8J3L5U7</accession>
<organism evidence="2 3">
    <name type="scientific">Catellatospora methionotrophica</name>
    <dbReference type="NCBI Taxonomy" id="121620"/>
    <lineage>
        <taxon>Bacteria</taxon>
        <taxon>Bacillati</taxon>
        <taxon>Actinomycetota</taxon>
        <taxon>Actinomycetes</taxon>
        <taxon>Micromonosporales</taxon>
        <taxon>Micromonosporaceae</taxon>
        <taxon>Catellatospora</taxon>
    </lineage>
</organism>
<feature type="transmembrane region" description="Helical" evidence="1">
    <location>
        <begin position="12"/>
        <end position="30"/>
    </location>
</feature>
<feature type="transmembrane region" description="Helical" evidence="1">
    <location>
        <begin position="157"/>
        <end position="177"/>
    </location>
</feature>
<feature type="transmembrane region" description="Helical" evidence="1">
    <location>
        <begin position="130"/>
        <end position="151"/>
    </location>
</feature>
<dbReference type="RefSeq" id="WP_166379266.1">
    <property type="nucleotide sequence ID" value="NZ_BAAATT010000005.1"/>
</dbReference>